<protein>
    <submittedName>
        <fullName evidence="6">Uncharacterized protein</fullName>
    </submittedName>
</protein>
<keyword evidence="4" id="KW-0175">Coiled coil</keyword>
<feature type="compositionally biased region" description="Basic and acidic residues" evidence="5">
    <location>
        <begin position="352"/>
        <end position="389"/>
    </location>
</feature>
<organism evidence="6 7">
    <name type="scientific">Henosepilachna vigintioctopunctata</name>
    <dbReference type="NCBI Taxonomy" id="420089"/>
    <lineage>
        <taxon>Eukaryota</taxon>
        <taxon>Metazoa</taxon>
        <taxon>Ecdysozoa</taxon>
        <taxon>Arthropoda</taxon>
        <taxon>Hexapoda</taxon>
        <taxon>Insecta</taxon>
        <taxon>Pterygota</taxon>
        <taxon>Neoptera</taxon>
        <taxon>Endopterygota</taxon>
        <taxon>Coleoptera</taxon>
        <taxon>Polyphaga</taxon>
        <taxon>Cucujiformia</taxon>
        <taxon>Coccinelloidea</taxon>
        <taxon>Coccinellidae</taxon>
        <taxon>Epilachninae</taxon>
        <taxon>Epilachnini</taxon>
        <taxon>Henosepilachna</taxon>
    </lineage>
</organism>
<keyword evidence="7" id="KW-1185">Reference proteome</keyword>
<feature type="compositionally biased region" description="Low complexity" evidence="5">
    <location>
        <begin position="1187"/>
        <end position="1199"/>
    </location>
</feature>
<evidence type="ECO:0000256" key="5">
    <source>
        <dbReference type="SAM" id="MobiDB-lite"/>
    </source>
</evidence>
<reference evidence="6 7" key="1">
    <citation type="submission" date="2023-03" db="EMBL/GenBank/DDBJ databases">
        <title>Genome insight into feeding habits of ladybird beetles.</title>
        <authorList>
            <person name="Li H.-S."/>
            <person name="Huang Y.-H."/>
            <person name="Pang H."/>
        </authorList>
    </citation>
    <scope>NUCLEOTIDE SEQUENCE [LARGE SCALE GENOMIC DNA]</scope>
    <source>
        <strain evidence="6">SYSU_2023b</strain>
        <tissue evidence="6">Whole body</tissue>
    </source>
</reference>
<evidence type="ECO:0000313" key="6">
    <source>
        <dbReference type="EMBL" id="KAK9888848.1"/>
    </source>
</evidence>
<feature type="coiled-coil region" evidence="4">
    <location>
        <begin position="1089"/>
        <end position="1151"/>
    </location>
</feature>
<dbReference type="GO" id="GO:0004674">
    <property type="term" value="F:protein serine/threonine kinase activity"/>
    <property type="evidence" value="ECO:0007669"/>
    <property type="project" value="UniProtKB-EC"/>
</dbReference>
<comment type="catalytic activity">
    <reaction evidence="2">
        <text>L-threonyl-[protein] + ATP = O-phospho-L-threonyl-[protein] + ADP + H(+)</text>
        <dbReference type="Rhea" id="RHEA:46608"/>
        <dbReference type="Rhea" id="RHEA-COMP:11060"/>
        <dbReference type="Rhea" id="RHEA-COMP:11605"/>
        <dbReference type="ChEBI" id="CHEBI:15378"/>
        <dbReference type="ChEBI" id="CHEBI:30013"/>
        <dbReference type="ChEBI" id="CHEBI:30616"/>
        <dbReference type="ChEBI" id="CHEBI:61977"/>
        <dbReference type="ChEBI" id="CHEBI:456216"/>
        <dbReference type="EC" id="2.7.11.1"/>
    </reaction>
</comment>
<accession>A0AAW1V1A3</accession>
<sequence length="1224" mass="140496">MFNNNETSTQKMLTQSKAAIKRIREEIERQYKEWEAGSGEDYERVEELKGRINLLEAEVSQMKNINEELKGALQNQKKCTCLTGIENTALKKHSSEIQNIAKHQVEELLEHLKKAQTRILELEELLNEAKQPKSNAELKDVDAACDIESEDLQRLKKENEVLKQQLQDIPRTSSAIDQDLLNEIQRLKNEKASLESDKLKLEKENENLKTKSQFTKTGSRQSSIQLSAEQGERVKELDNLRQSLEEQIALLKNENESLRNEIENLKNTLKEGSEDQLKASIELLKNENQDLKKSLEDMEKLKKQLAECLDKETELASKAVSSEGNLKKENDELANENAELKAKLQQMQMQEKQLKEELEKELENRTKEKADDSMQDELKNRLQELEKQNKQINEQLENNLKEKSQSAATEESLKKENDEMKSKLQDLDKLNKENSDLKNKLKELENLVQDKSHTASAEESLNKEIEDLKNKLQDLEKSKKELLDTLDKHKNENTDLKGKLQQMENLKEELSKCLDNEKKSKTQISVSEDALKKQNLELKNKLQDIENLKKDLAECLDKGKKGDTTAVSELNKKIEEMEAMKKDLALCLDSEKKSKSELLASEEALKKQNAELKNKLGEIEKLKKELAECLDNEKKGKSEAAATDNALQKQNAELKKKLEDMEKIKKELAECLENEKKAETQAPDDTLEKEITELKKKLDDLEKLKKELAECQERERKARGDADDALKNLEICNNNNAALKKEVESLSSQLAEYLKQGDGDEPGLALDDFDVPNKTKSENEQLRSENEEAKKLAEEVRQLKEQLAQCLEGQSPDDAQASRERGDADLDEMKIEFRSAPMDLEDSDDVTKEELLAEIRRLLKEIEDQKAEYQKTIKMQKEQYDREVKNLKNTNRVSIEKLQNQHDDQVQELESQHDLDVKHLKKELRRSQMSMEKLAAAKNRLSAQTFCVCSEMPKIVPIITTLAADIGIPQKESPYDRPGRWPKPKGTQDNLLNQILFKAIQNGMESLSMDELKMIYADLVKAIAKLKGKVIPSKMKSTTVEDPMTLMEKIEELEHNLHHKQRGANQKVVTLYAAIRAVEKKISDMKNVLEKEKLHNADLKSKITSMERESQILQVERDLMKQQASFQEHQIAKLQTHYESSRMRIKDLETDLTRKKVKKAPGKCSFCNENKEAYDKRFSTSSKKRSTSSPPTSFSGKSPYSVPQIDLPSPSDKKDKTKRTKKGT</sequence>
<evidence type="ECO:0000256" key="1">
    <source>
        <dbReference type="ARBA" id="ARBA00022553"/>
    </source>
</evidence>
<dbReference type="InterPro" id="IPR050839">
    <property type="entry name" value="Rho-assoc_Ser/Thr_Kinase"/>
</dbReference>
<gene>
    <name evidence="6" type="ORF">WA026_001070</name>
</gene>
<dbReference type="GO" id="GO:0031032">
    <property type="term" value="P:actomyosin structure organization"/>
    <property type="evidence" value="ECO:0007669"/>
    <property type="project" value="TreeGrafter"/>
</dbReference>
<proteinExistence type="predicted"/>
<feature type="compositionally biased region" description="Basic and acidic residues" evidence="5">
    <location>
        <begin position="411"/>
        <end position="431"/>
    </location>
</feature>
<feature type="compositionally biased region" description="Polar residues" evidence="5">
    <location>
        <begin position="211"/>
        <end position="228"/>
    </location>
</feature>
<evidence type="ECO:0000256" key="2">
    <source>
        <dbReference type="ARBA" id="ARBA00047899"/>
    </source>
</evidence>
<dbReference type="EMBL" id="JARQZJ010000121">
    <property type="protein sequence ID" value="KAK9888848.1"/>
    <property type="molecule type" value="Genomic_DNA"/>
</dbReference>
<evidence type="ECO:0000256" key="4">
    <source>
        <dbReference type="SAM" id="Coils"/>
    </source>
</evidence>
<feature type="region of interest" description="Disordered" evidence="5">
    <location>
        <begin position="211"/>
        <end position="230"/>
    </location>
</feature>
<keyword evidence="1" id="KW-0597">Phosphoprotein</keyword>
<feature type="region of interest" description="Disordered" evidence="5">
    <location>
        <begin position="1175"/>
        <end position="1224"/>
    </location>
</feature>
<comment type="catalytic activity">
    <reaction evidence="3">
        <text>L-seryl-[protein] + ATP = O-phospho-L-seryl-[protein] + ADP + H(+)</text>
        <dbReference type="Rhea" id="RHEA:17989"/>
        <dbReference type="Rhea" id="RHEA-COMP:9863"/>
        <dbReference type="Rhea" id="RHEA-COMP:11604"/>
        <dbReference type="ChEBI" id="CHEBI:15378"/>
        <dbReference type="ChEBI" id="CHEBI:29999"/>
        <dbReference type="ChEBI" id="CHEBI:30616"/>
        <dbReference type="ChEBI" id="CHEBI:83421"/>
        <dbReference type="ChEBI" id="CHEBI:456216"/>
        <dbReference type="EC" id="2.7.11.1"/>
    </reaction>
</comment>
<dbReference type="AlphaFoldDB" id="A0AAW1V1A3"/>
<feature type="compositionally biased region" description="Basic and acidic residues" evidence="5">
    <location>
        <begin position="771"/>
        <end position="791"/>
    </location>
</feature>
<dbReference type="Gene3D" id="1.10.287.1490">
    <property type="match status" value="1"/>
</dbReference>
<feature type="region of interest" description="Disordered" evidence="5">
    <location>
        <begin position="317"/>
        <end position="431"/>
    </location>
</feature>
<dbReference type="GO" id="GO:0005737">
    <property type="term" value="C:cytoplasm"/>
    <property type="evidence" value="ECO:0007669"/>
    <property type="project" value="TreeGrafter"/>
</dbReference>
<comment type="caution">
    <text evidence="6">The sequence shown here is derived from an EMBL/GenBank/DDBJ whole genome shotgun (WGS) entry which is preliminary data.</text>
</comment>
<dbReference type="GO" id="GO:0005856">
    <property type="term" value="C:cytoskeleton"/>
    <property type="evidence" value="ECO:0007669"/>
    <property type="project" value="TreeGrafter"/>
</dbReference>
<dbReference type="PANTHER" id="PTHR22988">
    <property type="entry name" value="MYOTONIC DYSTROPHY S/T KINASE-RELATED"/>
    <property type="match status" value="1"/>
</dbReference>
<name>A0AAW1V1A3_9CUCU</name>
<evidence type="ECO:0000313" key="7">
    <source>
        <dbReference type="Proteomes" id="UP001431783"/>
    </source>
</evidence>
<evidence type="ECO:0000256" key="3">
    <source>
        <dbReference type="ARBA" id="ARBA00048679"/>
    </source>
</evidence>
<dbReference type="Proteomes" id="UP001431783">
    <property type="component" value="Unassembled WGS sequence"/>
</dbReference>
<feature type="region of interest" description="Disordered" evidence="5">
    <location>
        <begin position="803"/>
        <end position="822"/>
    </location>
</feature>
<feature type="coiled-coil region" evidence="4">
    <location>
        <begin position="848"/>
        <end position="937"/>
    </location>
</feature>
<dbReference type="PANTHER" id="PTHR22988:SF71">
    <property type="entry name" value="CITRON RHO-INTERACTING KINASE"/>
    <property type="match status" value="1"/>
</dbReference>
<feature type="region of interest" description="Disordered" evidence="5">
    <location>
        <begin position="752"/>
        <end position="791"/>
    </location>
</feature>